<dbReference type="EMBL" id="WTYQ01000001">
    <property type="protein sequence ID" value="MXP24802.1"/>
    <property type="molecule type" value="Genomic_DNA"/>
</dbReference>
<keyword evidence="3" id="KW-1185">Reference proteome</keyword>
<feature type="transmembrane region" description="Helical" evidence="1">
    <location>
        <begin position="67"/>
        <end position="87"/>
    </location>
</feature>
<accession>A0A845A3H7</accession>
<gene>
    <name evidence="2" type="ORF">GRI39_01915</name>
</gene>
<dbReference type="RefSeq" id="WP_160737997.1">
    <property type="nucleotide sequence ID" value="NZ_WTYQ01000001.1"/>
</dbReference>
<dbReference type="Proteomes" id="UP000460561">
    <property type="component" value="Unassembled WGS sequence"/>
</dbReference>
<dbReference type="AlphaFoldDB" id="A0A845A3H7"/>
<dbReference type="OrthoDB" id="9866559at2"/>
<comment type="caution">
    <text evidence="2">The sequence shown here is derived from an EMBL/GenBank/DDBJ whole genome shotgun (WGS) entry which is preliminary data.</text>
</comment>
<sequence>MDQHNFDPAWLVHAKLAGASLCGGMVRLLLRPASSFLKSLWLLFACVTCGFYGTFPAMAWLGVDVEYVGAVGALLGLLGISFAEGMLKAVDSFNFRAWLERLLAK</sequence>
<organism evidence="2 3">
    <name type="scientific">Altericroceibacterium indicum</name>
    <dbReference type="NCBI Taxonomy" id="374177"/>
    <lineage>
        <taxon>Bacteria</taxon>
        <taxon>Pseudomonadati</taxon>
        <taxon>Pseudomonadota</taxon>
        <taxon>Alphaproteobacteria</taxon>
        <taxon>Sphingomonadales</taxon>
        <taxon>Erythrobacteraceae</taxon>
        <taxon>Altericroceibacterium</taxon>
    </lineage>
</organism>
<feature type="transmembrane region" description="Helical" evidence="1">
    <location>
        <begin position="42"/>
        <end position="61"/>
    </location>
</feature>
<keyword evidence="1" id="KW-0812">Transmembrane</keyword>
<feature type="transmembrane region" description="Helical" evidence="1">
    <location>
        <begin position="12"/>
        <end position="30"/>
    </location>
</feature>
<name>A0A845A3H7_9SPHN</name>
<keyword evidence="1" id="KW-0472">Membrane</keyword>
<protein>
    <recommendedName>
        <fullName evidence="4">Holin</fullName>
    </recommendedName>
</protein>
<reference evidence="2 3" key="1">
    <citation type="submission" date="2019-12" db="EMBL/GenBank/DDBJ databases">
        <title>Genomic-based taxomic classification of the family Erythrobacteraceae.</title>
        <authorList>
            <person name="Xu L."/>
        </authorList>
    </citation>
    <scope>NUCLEOTIDE SEQUENCE [LARGE SCALE GENOMIC DNA]</scope>
    <source>
        <strain evidence="2 3">DSM 18604</strain>
    </source>
</reference>
<evidence type="ECO:0000256" key="1">
    <source>
        <dbReference type="SAM" id="Phobius"/>
    </source>
</evidence>
<evidence type="ECO:0008006" key="4">
    <source>
        <dbReference type="Google" id="ProtNLM"/>
    </source>
</evidence>
<keyword evidence="1" id="KW-1133">Transmembrane helix</keyword>
<evidence type="ECO:0000313" key="3">
    <source>
        <dbReference type="Proteomes" id="UP000460561"/>
    </source>
</evidence>
<proteinExistence type="predicted"/>
<evidence type="ECO:0000313" key="2">
    <source>
        <dbReference type="EMBL" id="MXP24802.1"/>
    </source>
</evidence>